<sequence length="114" mass="11692">MGQNGQRTVAHGWQVHRGGTDRHDPCDALAASGLQHSEVADGVGAPSRGLRGGKVGNVARGREIHADDVVAGVGESLSIARAVHPGAPVTACPVVRPAVRPRTSPVERASITRA</sequence>
<dbReference type="Proteomes" id="UP000247892">
    <property type="component" value="Unassembled WGS sequence"/>
</dbReference>
<dbReference type="EMBL" id="MASU01000008">
    <property type="protein sequence ID" value="PXY29760.1"/>
    <property type="molecule type" value="Genomic_DNA"/>
</dbReference>
<organism evidence="2 3">
    <name type="scientific">Prauserella flavalba</name>
    <dbReference type="NCBI Taxonomy" id="1477506"/>
    <lineage>
        <taxon>Bacteria</taxon>
        <taxon>Bacillati</taxon>
        <taxon>Actinomycetota</taxon>
        <taxon>Actinomycetes</taxon>
        <taxon>Pseudonocardiales</taxon>
        <taxon>Pseudonocardiaceae</taxon>
        <taxon>Prauserella</taxon>
    </lineage>
</organism>
<evidence type="ECO:0000313" key="3">
    <source>
        <dbReference type="Proteomes" id="UP000247892"/>
    </source>
</evidence>
<proteinExistence type="predicted"/>
<comment type="caution">
    <text evidence="2">The sequence shown here is derived from an EMBL/GenBank/DDBJ whole genome shotgun (WGS) entry which is preliminary data.</text>
</comment>
<dbReference type="RefSeq" id="WP_110339591.1">
    <property type="nucleotide sequence ID" value="NZ_MASU01000008.1"/>
</dbReference>
<dbReference type="AlphaFoldDB" id="A0A318LID7"/>
<gene>
    <name evidence="2" type="ORF">BA062_21550</name>
</gene>
<name>A0A318LID7_9PSEU</name>
<protein>
    <submittedName>
        <fullName evidence="2">Uncharacterized protein</fullName>
    </submittedName>
</protein>
<feature type="region of interest" description="Disordered" evidence="1">
    <location>
        <begin position="1"/>
        <end position="26"/>
    </location>
</feature>
<evidence type="ECO:0000256" key="1">
    <source>
        <dbReference type="SAM" id="MobiDB-lite"/>
    </source>
</evidence>
<keyword evidence="3" id="KW-1185">Reference proteome</keyword>
<accession>A0A318LID7</accession>
<reference evidence="2 3" key="1">
    <citation type="submission" date="2016-07" db="EMBL/GenBank/DDBJ databases">
        <title>Draft genome sequence of Prauserella sp. YIM 121212, isolated from alkaline soil.</title>
        <authorList>
            <person name="Ruckert C."/>
            <person name="Albersmeier A."/>
            <person name="Jiang C.-L."/>
            <person name="Jiang Y."/>
            <person name="Kalinowski J."/>
            <person name="Schneider O."/>
            <person name="Winkler A."/>
            <person name="Zotchev S.B."/>
        </authorList>
    </citation>
    <scope>NUCLEOTIDE SEQUENCE [LARGE SCALE GENOMIC DNA]</scope>
    <source>
        <strain evidence="2 3">YIM 121212</strain>
    </source>
</reference>
<evidence type="ECO:0000313" key="2">
    <source>
        <dbReference type="EMBL" id="PXY29760.1"/>
    </source>
</evidence>